<organism evidence="1 2">
    <name type="scientific">Edaphosphingomonas haloaromaticamans</name>
    <dbReference type="NCBI Taxonomy" id="653954"/>
    <lineage>
        <taxon>Bacteria</taxon>
        <taxon>Pseudomonadati</taxon>
        <taxon>Pseudomonadota</taxon>
        <taxon>Alphaproteobacteria</taxon>
        <taxon>Sphingomonadales</taxon>
        <taxon>Rhizorhabdaceae</taxon>
        <taxon>Edaphosphingomonas</taxon>
    </lineage>
</organism>
<name>A0A1S1HH91_9SPHN</name>
<accession>A0A1S1HH91</accession>
<evidence type="ECO:0000313" key="2">
    <source>
        <dbReference type="Proteomes" id="UP000179467"/>
    </source>
</evidence>
<protein>
    <recommendedName>
        <fullName evidence="3">Antitoxin of toxin-antitoxin stability system</fullName>
    </recommendedName>
</protein>
<evidence type="ECO:0000313" key="1">
    <source>
        <dbReference type="EMBL" id="OHT21595.1"/>
    </source>
</evidence>
<dbReference type="OrthoDB" id="791062at2"/>
<dbReference type="RefSeq" id="WP_070934633.1">
    <property type="nucleotide sequence ID" value="NZ_MIPT01000001.1"/>
</dbReference>
<comment type="caution">
    <text evidence="1">The sequence shown here is derived from an EMBL/GenBank/DDBJ whole genome shotgun (WGS) entry which is preliminary data.</text>
</comment>
<sequence length="216" mass="25004">MPELMEIETYRLEELSERAKTNARSWHRETGLDYDWHDFTYDDFERVCDILGVSLKTNIVRLHGGGTRREPRIYFTGFWSQGDGACYEGFYSYAKGAHRRIRDHAPLDTELHRIADALRAVQSRNFYQLSADVSHRGCYYHEHSMAISVERDGISQDMTADTEEAIAEALRDLACWLYRGLRAEYEYLSSDEAVDESISANGYRFTASGERFVRIA</sequence>
<reference evidence="1 2" key="1">
    <citation type="submission" date="2016-09" db="EMBL/GenBank/DDBJ databases">
        <title>Metabolic pathway, cell adaptation mechanisms and a novel monoxygenase revealed through proteogenomic-transcription analysis of a Sphingomonas haloaromaticamans strain degrading the fungicide ortho-phenylphenol.</title>
        <authorList>
            <person name="Perruchon C."/>
            <person name="Papadopoulou E.S."/>
            <person name="Rousidou C."/>
            <person name="Vasileiadis S."/>
            <person name="Tanou G."/>
            <person name="Amoutzias G."/>
            <person name="Molassiotis A."/>
            <person name="Karpouzas D.G."/>
        </authorList>
    </citation>
    <scope>NUCLEOTIDE SEQUENCE [LARGE SCALE GENOMIC DNA]</scope>
    <source>
        <strain evidence="1 2">P3</strain>
    </source>
</reference>
<evidence type="ECO:0008006" key="3">
    <source>
        <dbReference type="Google" id="ProtNLM"/>
    </source>
</evidence>
<keyword evidence="2" id="KW-1185">Reference proteome</keyword>
<dbReference type="EMBL" id="MIPT01000001">
    <property type="protein sequence ID" value="OHT21595.1"/>
    <property type="molecule type" value="Genomic_DNA"/>
</dbReference>
<proteinExistence type="predicted"/>
<gene>
    <name evidence="1" type="ORF">BHE75_03606</name>
</gene>
<dbReference type="AlphaFoldDB" id="A0A1S1HH91"/>
<dbReference type="Proteomes" id="UP000179467">
    <property type="component" value="Unassembled WGS sequence"/>
</dbReference>